<name>A0ABQ5TGE7_9BACI</name>
<dbReference type="EMBL" id="BSKO01000001">
    <property type="protein sequence ID" value="GLO65085.1"/>
    <property type="molecule type" value="Genomic_DNA"/>
</dbReference>
<evidence type="ECO:0000313" key="2">
    <source>
        <dbReference type="Proteomes" id="UP001275436"/>
    </source>
</evidence>
<proteinExistence type="predicted"/>
<accession>A0ABQ5TGE7</accession>
<keyword evidence="2" id="KW-1185">Reference proteome</keyword>
<organism evidence="1 2">
    <name type="scientific">Oceanobacillus kimchii</name>
    <dbReference type="NCBI Taxonomy" id="746691"/>
    <lineage>
        <taxon>Bacteria</taxon>
        <taxon>Bacillati</taxon>
        <taxon>Bacillota</taxon>
        <taxon>Bacilli</taxon>
        <taxon>Bacillales</taxon>
        <taxon>Bacillaceae</taxon>
        <taxon>Oceanobacillus</taxon>
    </lineage>
</organism>
<protein>
    <submittedName>
        <fullName evidence="1">Uncharacterized protein</fullName>
    </submittedName>
</protein>
<evidence type="ECO:0000313" key="1">
    <source>
        <dbReference type="EMBL" id="GLO65085.1"/>
    </source>
</evidence>
<reference evidence="1 2" key="1">
    <citation type="submission" date="2023-02" db="EMBL/GenBank/DDBJ databases">
        <title>Oceanobacillus kimchii IFOP_LL358 isolated form Alexandrium catenella lab strain.</title>
        <authorList>
            <person name="Gajardo G."/>
            <person name="Ueki S."/>
            <person name="Maruyama F."/>
        </authorList>
    </citation>
    <scope>NUCLEOTIDE SEQUENCE [LARGE SCALE GENOMIC DNA]</scope>
    <source>
        <strain evidence="1 2">IFOP_LL358</strain>
    </source>
</reference>
<dbReference type="Proteomes" id="UP001275436">
    <property type="component" value="Unassembled WGS sequence"/>
</dbReference>
<comment type="caution">
    <text evidence="1">The sequence shown here is derived from an EMBL/GenBank/DDBJ whole genome shotgun (WGS) entry which is preliminary data.</text>
</comment>
<gene>
    <name evidence="1" type="ORF">MACH08_08690</name>
</gene>
<sequence>MYNNNAVNLAQLLFERFVIFWWLVREVCGNIGLQFPDHELQQCVQICLYCAQESKS</sequence>